<keyword evidence="1" id="KW-0472">Membrane</keyword>
<evidence type="ECO:0000313" key="3">
    <source>
        <dbReference type="Proteomes" id="UP000003438"/>
    </source>
</evidence>
<keyword evidence="1" id="KW-1133">Transmembrane helix</keyword>
<proteinExistence type="predicted"/>
<dbReference type="STRING" id="411471.SUBVAR_07367"/>
<organism evidence="2 3">
    <name type="scientific">Subdoligranulum variabile DSM 15176</name>
    <dbReference type="NCBI Taxonomy" id="411471"/>
    <lineage>
        <taxon>Bacteria</taxon>
        <taxon>Bacillati</taxon>
        <taxon>Bacillota</taxon>
        <taxon>Clostridia</taxon>
        <taxon>Eubacteriales</taxon>
        <taxon>Oscillospiraceae</taxon>
        <taxon>Subdoligranulum</taxon>
    </lineage>
</organism>
<evidence type="ECO:0000313" key="2">
    <source>
        <dbReference type="EMBL" id="EFB74364.1"/>
    </source>
</evidence>
<feature type="transmembrane region" description="Helical" evidence="1">
    <location>
        <begin position="38"/>
        <end position="59"/>
    </location>
</feature>
<keyword evidence="1" id="KW-0812">Transmembrane</keyword>
<dbReference type="EMBL" id="ACBY02000074">
    <property type="protein sequence ID" value="EFB74364.1"/>
    <property type="molecule type" value="Genomic_DNA"/>
</dbReference>
<keyword evidence="3" id="KW-1185">Reference proteome</keyword>
<name>D1PSI5_9FIRM</name>
<reference evidence="2" key="1">
    <citation type="submission" date="2009-12" db="EMBL/GenBank/DDBJ databases">
        <authorList>
            <person name="Weinstock G."/>
            <person name="Sodergren E."/>
            <person name="Clifton S."/>
            <person name="Fulton L."/>
            <person name="Fulton B."/>
            <person name="Courtney L."/>
            <person name="Fronick C."/>
            <person name="Harrison M."/>
            <person name="Strong C."/>
            <person name="Farmer C."/>
            <person name="Delahaunty K."/>
            <person name="Markovic C."/>
            <person name="Hall O."/>
            <person name="Minx P."/>
            <person name="Tomlinson C."/>
            <person name="Mitreva M."/>
            <person name="Nelson J."/>
            <person name="Hou S."/>
            <person name="Wollam A."/>
            <person name="Pepin K.H."/>
            <person name="Johnson M."/>
            <person name="Bhonagiri V."/>
            <person name="Nash W.E."/>
            <person name="Warren W."/>
            <person name="Chinwalla A."/>
            <person name="Mardis E.R."/>
            <person name="Wilson R.K."/>
        </authorList>
    </citation>
    <scope>NUCLEOTIDE SEQUENCE [LARGE SCALE GENOMIC DNA]</scope>
    <source>
        <strain evidence="2">DSM 15176</strain>
    </source>
</reference>
<sequence>MPGLYHFFLIFSHRNSFPVSKTDHIGRRTFRGQNAASFFLLFGVFLPGTVTVLLTFASYGKQPFPAEKRFPDTAGAVTAFAARQPTFWVQIFIRLQRPFGSQLLQALL</sequence>
<gene>
    <name evidence="2" type="ORF">SUBVAR_07367</name>
</gene>
<dbReference type="HOGENOM" id="CLU_2195571_0_0_9"/>
<protein>
    <submittedName>
        <fullName evidence="2">Uncharacterized protein</fullName>
    </submittedName>
</protein>
<comment type="caution">
    <text evidence="2">The sequence shown here is derived from an EMBL/GenBank/DDBJ whole genome shotgun (WGS) entry which is preliminary data.</text>
</comment>
<evidence type="ECO:0000256" key="1">
    <source>
        <dbReference type="SAM" id="Phobius"/>
    </source>
</evidence>
<dbReference type="AlphaFoldDB" id="D1PSI5"/>
<dbReference type="Proteomes" id="UP000003438">
    <property type="component" value="Unassembled WGS sequence"/>
</dbReference>
<accession>D1PSI5</accession>